<dbReference type="InterPro" id="IPR006059">
    <property type="entry name" value="SBP"/>
</dbReference>
<dbReference type="EMBL" id="LS992241">
    <property type="protein sequence ID" value="SYX84860.1"/>
    <property type="molecule type" value="Genomic_DNA"/>
</dbReference>
<dbReference type="Pfam" id="PF01547">
    <property type="entry name" value="SBP_bac_1"/>
    <property type="match status" value="1"/>
</dbReference>
<feature type="region of interest" description="Disordered" evidence="1">
    <location>
        <begin position="33"/>
        <end position="60"/>
    </location>
</feature>
<accession>A0A383RD15</accession>
<dbReference type="AlphaFoldDB" id="A0A383RD15"/>
<dbReference type="PANTHER" id="PTHR43649:SF12">
    <property type="entry name" value="DIACETYLCHITOBIOSE BINDING PROTEIN DASA"/>
    <property type="match status" value="1"/>
</dbReference>
<dbReference type="Proteomes" id="UP000304148">
    <property type="component" value="Chromosome"/>
</dbReference>
<sequence>MKGEKAVKNKKNLLLSVLSVFMVFTLLVGCGSGKTSAPPENEPVKQGDTGQESSETPKSDLYELGKEPLEVSFYGNYGWYQLPKWGKDPASKWIQDNLKITVNGISSGGNNAQKLQTMIAGNELPDIIWTDRGADIERLREAGMLVPLDEYIDKYPNFKKYLTENHKALLRSPDGKIYQVPNYYTQQPNGNAGYAINKKIYKELGSPKLETTDDLYAYLQAVHKKFPEVTPFETGLAKDGHGIDQIFSSFKENNLSLTRFFAVPDGDKMVSIYKDPGFRESVVYTAKLMREKLMTQDANTQTEDQVREKAMNGKFAVIATFDPMKMLAVADEELKKKDPEDGYMFIKPIVKQGLDASKIYPGTYNQLGWNVAAITTNAKNPEAIFAMLDWMTGPEGSMVLNWGPPGADGYWDGFEADGLTPKFNKDKYMNDPKTLSEINGKAGDLVWVGNTMFMDNTKKQMLSTVPADKIDFSNRWQMEVTWASQGDFTEFLGWEPTPDSEEGIARQSVRDIWLTARAKSMYAKSDEEALQILDKAHDDSMKVGYQKFLDHVTKVWTENKKAMGK</sequence>
<dbReference type="InterPro" id="IPR050490">
    <property type="entry name" value="Bact_solute-bd_prot1"/>
</dbReference>
<name>A0A383RD15_PAEAL</name>
<reference evidence="3" key="1">
    <citation type="submission" date="2018-08" db="EMBL/GenBank/DDBJ databases">
        <authorList>
            <person name="Chevrot R."/>
        </authorList>
    </citation>
    <scope>NUCLEOTIDE SEQUENCE [LARGE SCALE GENOMIC DNA]</scope>
</reference>
<dbReference type="Gene3D" id="3.40.190.10">
    <property type="entry name" value="Periplasmic binding protein-like II"/>
    <property type="match status" value="2"/>
</dbReference>
<gene>
    <name evidence="2" type="ORF">PBLR_13282</name>
</gene>
<organism evidence="2 3">
    <name type="scientific">Paenibacillus alvei</name>
    <name type="common">Bacillus alvei</name>
    <dbReference type="NCBI Taxonomy" id="44250"/>
    <lineage>
        <taxon>Bacteria</taxon>
        <taxon>Bacillati</taxon>
        <taxon>Bacillota</taxon>
        <taxon>Bacilli</taxon>
        <taxon>Bacillales</taxon>
        <taxon>Paenibacillaceae</taxon>
        <taxon>Paenibacillus</taxon>
    </lineage>
</organism>
<evidence type="ECO:0000313" key="2">
    <source>
        <dbReference type="EMBL" id="SYX84860.1"/>
    </source>
</evidence>
<dbReference type="PROSITE" id="PS51257">
    <property type="entry name" value="PROKAR_LIPOPROTEIN"/>
    <property type="match status" value="1"/>
</dbReference>
<dbReference type="SUPFAM" id="SSF53850">
    <property type="entry name" value="Periplasmic binding protein-like II"/>
    <property type="match status" value="1"/>
</dbReference>
<protein>
    <submittedName>
        <fullName evidence="2">ABC-type glycerol-3-phosphate transport system, substrate-binding protein</fullName>
    </submittedName>
</protein>
<dbReference type="PANTHER" id="PTHR43649">
    <property type="entry name" value="ARABINOSE-BINDING PROTEIN-RELATED"/>
    <property type="match status" value="1"/>
</dbReference>
<evidence type="ECO:0000313" key="3">
    <source>
        <dbReference type="Proteomes" id="UP000304148"/>
    </source>
</evidence>
<evidence type="ECO:0000256" key="1">
    <source>
        <dbReference type="SAM" id="MobiDB-lite"/>
    </source>
</evidence>
<proteinExistence type="predicted"/>